<proteinExistence type="predicted"/>
<organism evidence="4 5">
    <name type="scientific">Tumebacillus permanentifrigoris</name>
    <dbReference type="NCBI Taxonomy" id="378543"/>
    <lineage>
        <taxon>Bacteria</taxon>
        <taxon>Bacillati</taxon>
        <taxon>Bacillota</taxon>
        <taxon>Bacilli</taxon>
        <taxon>Bacillales</taxon>
        <taxon>Alicyclobacillaceae</taxon>
        <taxon>Tumebacillus</taxon>
    </lineage>
</organism>
<dbReference type="InterPro" id="IPR001155">
    <property type="entry name" value="OxRdtase_FMN_N"/>
</dbReference>
<dbReference type="Gene3D" id="3.20.20.70">
    <property type="entry name" value="Aldolase class I"/>
    <property type="match status" value="1"/>
</dbReference>
<dbReference type="EMBL" id="QGGL01000004">
    <property type="protein sequence ID" value="PWK15019.1"/>
    <property type="molecule type" value="Genomic_DNA"/>
</dbReference>
<evidence type="ECO:0000313" key="5">
    <source>
        <dbReference type="Proteomes" id="UP000245634"/>
    </source>
</evidence>
<dbReference type="RefSeq" id="WP_109687502.1">
    <property type="nucleotide sequence ID" value="NZ_QGGL01000004.1"/>
</dbReference>
<dbReference type="SUPFAM" id="SSF51395">
    <property type="entry name" value="FMN-linked oxidoreductases"/>
    <property type="match status" value="1"/>
</dbReference>
<dbReference type="InterPro" id="IPR051799">
    <property type="entry name" value="NADH_flavin_oxidoreductase"/>
</dbReference>
<feature type="domain" description="NADH:flavin oxidoreductase/NADH oxidase N-terminal" evidence="3">
    <location>
        <begin position="7"/>
        <end position="339"/>
    </location>
</feature>
<evidence type="ECO:0000313" key="4">
    <source>
        <dbReference type="EMBL" id="PWK15019.1"/>
    </source>
</evidence>
<name>A0A316DCE9_9BACL</name>
<dbReference type="OrthoDB" id="9772736at2"/>
<sequence>MNGKYNKLFEPFLFPNGVSIKNRFVMAPMTTWSSNDDLTISDDEVQYYSSRVNGVGLVITGCTHVTPNGQGFSNEFAGYDDKFIPSLRNLADVTKRSGNVSVLQIFHAGSKAVPELVPNMDVVSASTVTSETPGMIEPRAISHEEILDMIRAFGETTRRAIEAGFDGVEIHGAHGFLIQNFYSPMSNQRTDQWGGSLENRLRFPLAIVEEIKKVSKEHATKPFILGYRISPEENKEGGLRMRDTYELIDRLVEQGLDYVHASLDDVFAKPLDGESEKSRMELILERVNGKIPVIAAGSIKTPNDALQAFELGLPLLALGKSLIINPEWVEMVADGREDQIDTELRISKLRELGIPEKLWEAIRDTPGWFPIRD</sequence>
<dbReference type="GO" id="GO:0010181">
    <property type="term" value="F:FMN binding"/>
    <property type="evidence" value="ECO:0007669"/>
    <property type="project" value="InterPro"/>
</dbReference>
<dbReference type="GO" id="GO:0016491">
    <property type="term" value="F:oxidoreductase activity"/>
    <property type="evidence" value="ECO:0007669"/>
    <property type="project" value="UniProtKB-KW"/>
</dbReference>
<dbReference type="Pfam" id="PF00724">
    <property type="entry name" value="Oxidored_FMN"/>
    <property type="match status" value="1"/>
</dbReference>
<evidence type="ECO:0000259" key="3">
    <source>
        <dbReference type="Pfam" id="PF00724"/>
    </source>
</evidence>
<dbReference type="PANTHER" id="PTHR43656:SF2">
    <property type="entry name" value="BINDING OXIDOREDUCTASE, PUTATIVE (AFU_ORTHOLOGUE AFUA_2G08260)-RELATED"/>
    <property type="match status" value="1"/>
</dbReference>
<keyword evidence="1" id="KW-0285">Flavoprotein</keyword>
<comment type="caution">
    <text evidence="4">The sequence shown here is derived from an EMBL/GenBank/DDBJ whole genome shotgun (WGS) entry which is preliminary data.</text>
</comment>
<gene>
    <name evidence="4" type="ORF">C7459_104225</name>
</gene>
<dbReference type="AlphaFoldDB" id="A0A316DCE9"/>
<evidence type="ECO:0000256" key="2">
    <source>
        <dbReference type="ARBA" id="ARBA00023002"/>
    </source>
</evidence>
<accession>A0A316DCE9</accession>
<dbReference type="CDD" id="cd04735">
    <property type="entry name" value="OYE_like_4_FMN"/>
    <property type="match status" value="1"/>
</dbReference>
<keyword evidence="5" id="KW-1185">Reference proteome</keyword>
<reference evidence="4 5" key="1">
    <citation type="submission" date="2018-05" db="EMBL/GenBank/DDBJ databases">
        <title>Genomic Encyclopedia of Type Strains, Phase IV (KMG-IV): sequencing the most valuable type-strain genomes for metagenomic binning, comparative biology and taxonomic classification.</title>
        <authorList>
            <person name="Goeker M."/>
        </authorList>
    </citation>
    <scope>NUCLEOTIDE SEQUENCE [LARGE SCALE GENOMIC DNA]</scope>
    <source>
        <strain evidence="4 5">DSM 18773</strain>
    </source>
</reference>
<dbReference type="PANTHER" id="PTHR43656">
    <property type="entry name" value="BINDING OXIDOREDUCTASE, PUTATIVE (AFU_ORTHOLOGUE AFUA_2G08260)-RELATED"/>
    <property type="match status" value="1"/>
</dbReference>
<dbReference type="Proteomes" id="UP000245634">
    <property type="component" value="Unassembled WGS sequence"/>
</dbReference>
<keyword evidence="2" id="KW-0560">Oxidoreductase</keyword>
<evidence type="ECO:0000256" key="1">
    <source>
        <dbReference type="ARBA" id="ARBA00022630"/>
    </source>
</evidence>
<protein>
    <submittedName>
        <fullName evidence="4">2,4-dienoyl-CoA reductase-like NADH-dependent reductase (Old Yellow Enzyme family)</fullName>
    </submittedName>
</protein>
<dbReference type="InterPro" id="IPR013785">
    <property type="entry name" value="Aldolase_TIM"/>
</dbReference>